<feature type="transmembrane region" description="Helical" evidence="10">
    <location>
        <begin position="268"/>
        <end position="288"/>
    </location>
</feature>
<dbReference type="InterPro" id="IPR051045">
    <property type="entry name" value="TonB-dependent_transducer"/>
</dbReference>
<accession>A0A0K1NNL0</accession>
<evidence type="ECO:0000313" key="12">
    <source>
        <dbReference type="EMBL" id="AKU70664.1"/>
    </source>
</evidence>
<evidence type="ECO:0000259" key="11">
    <source>
        <dbReference type="PROSITE" id="PS52015"/>
    </source>
</evidence>
<dbReference type="Proteomes" id="UP000060345">
    <property type="component" value="Chromosome 2"/>
</dbReference>
<evidence type="ECO:0000256" key="5">
    <source>
        <dbReference type="ARBA" id="ARBA00022519"/>
    </source>
</evidence>
<protein>
    <submittedName>
        <fullName evidence="12">TonB-dependent receptor</fullName>
    </submittedName>
</protein>
<name>A0A0K1NNL0_9BACT</name>
<feature type="transmembrane region" description="Helical" evidence="10">
    <location>
        <begin position="90"/>
        <end position="112"/>
    </location>
</feature>
<keyword evidence="4" id="KW-1003">Cell membrane</keyword>
<dbReference type="PANTHER" id="PTHR33446:SF2">
    <property type="entry name" value="PROTEIN TONB"/>
    <property type="match status" value="1"/>
</dbReference>
<dbReference type="Gene3D" id="3.30.1150.10">
    <property type="match status" value="1"/>
</dbReference>
<dbReference type="STRING" id="1236517.ADJ77_08600"/>
<dbReference type="InterPro" id="IPR037682">
    <property type="entry name" value="TonB_C"/>
</dbReference>
<keyword evidence="5" id="KW-0997">Cell inner membrane</keyword>
<evidence type="ECO:0000313" key="13">
    <source>
        <dbReference type="Proteomes" id="UP000060345"/>
    </source>
</evidence>
<proteinExistence type="inferred from homology"/>
<evidence type="ECO:0000256" key="6">
    <source>
        <dbReference type="ARBA" id="ARBA00022692"/>
    </source>
</evidence>
<feature type="domain" description="TonB C-terminal" evidence="11">
    <location>
        <begin position="328"/>
        <end position="418"/>
    </location>
</feature>
<keyword evidence="7" id="KW-0653">Protein transport</keyword>
<keyword evidence="6 10" id="KW-0812">Transmembrane</keyword>
<keyword evidence="3" id="KW-0813">Transport</keyword>
<comment type="subcellular location">
    <subcellularLocation>
        <location evidence="1">Cell inner membrane</location>
        <topology evidence="1">Single-pass membrane protein</topology>
        <orientation evidence="1">Periplasmic side</orientation>
    </subcellularLocation>
</comment>
<reference evidence="12 13" key="1">
    <citation type="submission" date="2015-07" db="EMBL/GenBank/DDBJ databases">
        <authorList>
            <person name="Noorani M."/>
        </authorList>
    </citation>
    <scope>NUCLEOTIDE SEQUENCE [LARGE SCALE GENOMIC DNA]</scope>
    <source>
        <strain evidence="12 13">W1435</strain>
    </source>
</reference>
<dbReference type="InterPro" id="IPR006260">
    <property type="entry name" value="TonB/TolA_C"/>
</dbReference>
<keyword evidence="8 10" id="KW-1133">Transmembrane helix</keyword>
<dbReference type="PANTHER" id="PTHR33446">
    <property type="entry name" value="PROTEIN TONB-RELATED"/>
    <property type="match status" value="1"/>
</dbReference>
<dbReference type="InterPro" id="IPR008756">
    <property type="entry name" value="Peptidase_M56"/>
</dbReference>
<keyword evidence="9 10" id="KW-0472">Membrane</keyword>
<dbReference type="OrthoDB" id="9814002at2"/>
<dbReference type="RefSeq" id="WP_025078540.1">
    <property type="nucleotide sequence ID" value="NZ_BAKO01000017.1"/>
</dbReference>
<dbReference type="GO" id="GO:0031992">
    <property type="term" value="F:energy transducer activity"/>
    <property type="evidence" value="ECO:0007669"/>
    <property type="project" value="TreeGrafter"/>
</dbReference>
<dbReference type="EMBL" id="CP012075">
    <property type="protein sequence ID" value="AKU70664.1"/>
    <property type="molecule type" value="Genomic_DNA"/>
</dbReference>
<dbReference type="SUPFAM" id="SSF74653">
    <property type="entry name" value="TolA/TonB C-terminal domain"/>
    <property type="match status" value="1"/>
</dbReference>
<evidence type="ECO:0000256" key="7">
    <source>
        <dbReference type="ARBA" id="ARBA00022927"/>
    </source>
</evidence>
<dbReference type="CDD" id="cd07341">
    <property type="entry name" value="M56_BlaR1_MecR1_like"/>
    <property type="match status" value="1"/>
</dbReference>
<evidence type="ECO:0000256" key="4">
    <source>
        <dbReference type="ARBA" id="ARBA00022475"/>
    </source>
</evidence>
<organism evidence="12 13">
    <name type="scientific">Prevotella fusca JCM 17724</name>
    <dbReference type="NCBI Taxonomy" id="1236517"/>
    <lineage>
        <taxon>Bacteria</taxon>
        <taxon>Pseudomonadati</taxon>
        <taxon>Bacteroidota</taxon>
        <taxon>Bacteroidia</taxon>
        <taxon>Bacteroidales</taxon>
        <taxon>Prevotellaceae</taxon>
        <taxon>Prevotella</taxon>
    </lineage>
</organism>
<dbReference type="Pfam" id="PF05569">
    <property type="entry name" value="Peptidase_M56"/>
    <property type="match status" value="1"/>
</dbReference>
<dbReference type="KEGG" id="pfus:ADJ77_08600"/>
<feature type="transmembrane region" description="Helical" evidence="10">
    <location>
        <begin position="35"/>
        <end position="55"/>
    </location>
</feature>
<dbReference type="GO" id="GO:0015031">
    <property type="term" value="P:protein transport"/>
    <property type="evidence" value="ECO:0007669"/>
    <property type="project" value="UniProtKB-KW"/>
</dbReference>
<dbReference type="AlphaFoldDB" id="A0A0K1NNL0"/>
<dbReference type="GO" id="GO:0055085">
    <property type="term" value="P:transmembrane transport"/>
    <property type="evidence" value="ECO:0007669"/>
    <property type="project" value="InterPro"/>
</dbReference>
<dbReference type="NCBIfam" id="TIGR01352">
    <property type="entry name" value="tonB_Cterm"/>
    <property type="match status" value="1"/>
</dbReference>
<comment type="similarity">
    <text evidence="2">Belongs to the TonB family.</text>
</comment>
<feature type="transmembrane region" description="Helical" evidence="10">
    <location>
        <begin position="178"/>
        <end position="197"/>
    </location>
</feature>
<feature type="transmembrane region" description="Helical" evidence="10">
    <location>
        <begin position="6"/>
        <end position="23"/>
    </location>
</feature>
<evidence type="ECO:0000256" key="10">
    <source>
        <dbReference type="SAM" id="Phobius"/>
    </source>
</evidence>
<keyword evidence="12" id="KW-0675">Receptor</keyword>
<evidence type="ECO:0000256" key="8">
    <source>
        <dbReference type="ARBA" id="ARBA00022989"/>
    </source>
</evidence>
<dbReference type="Pfam" id="PF03544">
    <property type="entry name" value="TonB_C"/>
    <property type="match status" value="1"/>
</dbReference>
<evidence type="ECO:0000256" key="1">
    <source>
        <dbReference type="ARBA" id="ARBA00004383"/>
    </source>
</evidence>
<evidence type="ECO:0000256" key="9">
    <source>
        <dbReference type="ARBA" id="ARBA00023136"/>
    </source>
</evidence>
<dbReference type="PROSITE" id="PS52015">
    <property type="entry name" value="TONB_CTD"/>
    <property type="match status" value="1"/>
</dbReference>
<evidence type="ECO:0000256" key="3">
    <source>
        <dbReference type="ARBA" id="ARBA00022448"/>
    </source>
</evidence>
<gene>
    <name evidence="12" type="ORF">ADJ77_08600</name>
</gene>
<dbReference type="GO" id="GO:0098797">
    <property type="term" value="C:plasma membrane protein complex"/>
    <property type="evidence" value="ECO:0007669"/>
    <property type="project" value="TreeGrafter"/>
</dbReference>
<evidence type="ECO:0000256" key="2">
    <source>
        <dbReference type="ARBA" id="ARBA00006555"/>
    </source>
</evidence>
<dbReference type="eggNOG" id="COG0810">
    <property type="taxonomic scope" value="Bacteria"/>
</dbReference>
<sequence length="418" mass="48292">MIMYFLKLNISLILLFCFYKLMFSSDTFFSWRRATLIGMYFIAMLIPGFDCSDWVNNHPGMASMASDYASIILPAVSVTSEKGTVVDWEIVALAIYCMVVSVLLLCFSWQLVSIIRLRNKCQIGYVNGTEVYLLEGNENPFSFFRWIFLNPEKHNRRELDEILMHEQAHCRQLHSIDVLFAELFVVFFWINPFVWLLKREVRLNLEYLADSNVLASGKDSKEYQYHLLGLTYRKNVATISNNFNVLPLKKRIKMMNKKKTKGLVKMKYALYIPLVAMLLVVSNIEMVARSVTEVKNNIATVKTSVEQQRNKKQQQSGEVYTVTEIMPTFRENVNLWLSKKVKYPAAAVKKKEEGRVIIKFIISPTGEVQKPQIIRSVSPSLDKEALRVISSMPKWNPGKQNGKPVAVYYTLPISFKLR</sequence>